<accession>A0AAU8DYC1</accession>
<evidence type="ECO:0000259" key="2">
    <source>
        <dbReference type="Pfam" id="PF01035"/>
    </source>
</evidence>
<dbReference type="EMBL" id="CP159218">
    <property type="protein sequence ID" value="XCG65878.1"/>
    <property type="molecule type" value="Genomic_DNA"/>
</dbReference>
<keyword evidence="1" id="KW-0227">DNA damage</keyword>
<evidence type="ECO:0000256" key="1">
    <source>
        <dbReference type="ARBA" id="ARBA00022763"/>
    </source>
</evidence>
<sequence>MVLAERMLEMVRSVPAGRVVSYGDIAAAAGSPSARLAGTVLSALADDSVPWHRVVKADGRFAAHLADTQTALLRAEGVWVEDGRVVPLTRFRHRFDG</sequence>
<dbReference type="GO" id="GO:0032259">
    <property type="term" value="P:methylation"/>
    <property type="evidence" value="ECO:0007669"/>
    <property type="project" value="UniProtKB-KW"/>
</dbReference>
<evidence type="ECO:0000313" key="3">
    <source>
        <dbReference type="EMBL" id="XCG65878.1"/>
    </source>
</evidence>
<name>A0AAU8DYC1_9ACTN</name>
<dbReference type="InterPro" id="IPR036217">
    <property type="entry name" value="MethylDNA_cys_MeTrfase_DNAb"/>
</dbReference>
<organism evidence="3">
    <name type="scientific">Nakamurella sp. A5-74</name>
    <dbReference type="NCBI Taxonomy" id="3158264"/>
    <lineage>
        <taxon>Bacteria</taxon>
        <taxon>Bacillati</taxon>
        <taxon>Actinomycetota</taxon>
        <taxon>Actinomycetes</taxon>
        <taxon>Nakamurellales</taxon>
        <taxon>Nakamurellaceae</taxon>
        <taxon>Nakamurella</taxon>
    </lineage>
</organism>
<keyword evidence="3" id="KW-0808">Transferase</keyword>
<feature type="domain" description="Methylated-DNA-[protein]-cysteine S-methyltransferase DNA binding" evidence="2">
    <location>
        <begin position="5"/>
        <end position="78"/>
    </location>
</feature>
<dbReference type="RefSeq" id="WP_353651482.1">
    <property type="nucleotide sequence ID" value="NZ_CP159218.1"/>
</dbReference>
<dbReference type="InterPro" id="IPR036388">
    <property type="entry name" value="WH-like_DNA-bd_sf"/>
</dbReference>
<reference evidence="3" key="1">
    <citation type="submission" date="2024-05" db="EMBL/GenBank/DDBJ databases">
        <authorList>
            <person name="Cai S.Y."/>
            <person name="Jin L.M."/>
            <person name="Li H.R."/>
        </authorList>
    </citation>
    <scope>NUCLEOTIDE SEQUENCE</scope>
    <source>
        <strain evidence="3">A5-74</strain>
    </source>
</reference>
<dbReference type="Gene3D" id="1.10.10.10">
    <property type="entry name" value="Winged helix-like DNA-binding domain superfamily/Winged helix DNA-binding domain"/>
    <property type="match status" value="1"/>
</dbReference>
<dbReference type="AlphaFoldDB" id="A0AAU8DYC1"/>
<proteinExistence type="predicted"/>
<dbReference type="PANTHER" id="PTHR42942:SF1">
    <property type="entry name" value="ALKYLTRANSFERASE-LIKE PROTEIN 1"/>
    <property type="match status" value="1"/>
</dbReference>
<protein>
    <submittedName>
        <fullName evidence="3">MGMT family protein</fullName>
        <ecNumber evidence="3">2.1.1.63</ecNumber>
    </submittedName>
</protein>
<gene>
    <name evidence="3" type="ORF">ABLG96_12125</name>
</gene>
<dbReference type="EC" id="2.1.1.63" evidence="3"/>
<dbReference type="SUPFAM" id="SSF46767">
    <property type="entry name" value="Methylated DNA-protein cysteine methyltransferase, C-terminal domain"/>
    <property type="match status" value="1"/>
</dbReference>
<dbReference type="GO" id="GO:0003908">
    <property type="term" value="F:methylated-DNA-[protein]-cysteine S-methyltransferase activity"/>
    <property type="evidence" value="ECO:0007669"/>
    <property type="project" value="UniProtKB-EC"/>
</dbReference>
<dbReference type="Pfam" id="PF01035">
    <property type="entry name" value="DNA_binding_1"/>
    <property type="match status" value="1"/>
</dbReference>
<dbReference type="InterPro" id="IPR052520">
    <property type="entry name" value="ATL_DNA_repair"/>
</dbReference>
<dbReference type="GO" id="GO:0006281">
    <property type="term" value="P:DNA repair"/>
    <property type="evidence" value="ECO:0007669"/>
    <property type="project" value="InterPro"/>
</dbReference>
<dbReference type="CDD" id="cd06445">
    <property type="entry name" value="ATase"/>
    <property type="match status" value="1"/>
</dbReference>
<dbReference type="PANTHER" id="PTHR42942">
    <property type="entry name" value="6-O-METHYLGUANINE DNA METHYLTRANSFERASE"/>
    <property type="match status" value="1"/>
</dbReference>
<dbReference type="InterPro" id="IPR014048">
    <property type="entry name" value="MethylDNA_cys_MeTrfase_DNA-bd"/>
</dbReference>
<keyword evidence="3" id="KW-0489">Methyltransferase</keyword>